<organism evidence="9 10">
    <name type="scientific">Phyllotreta striolata</name>
    <name type="common">Striped flea beetle</name>
    <name type="synonym">Crioceris striolata</name>
    <dbReference type="NCBI Taxonomy" id="444603"/>
    <lineage>
        <taxon>Eukaryota</taxon>
        <taxon>Metazoa</taxon>
        <taxon>Ecdysozoa</taxon>
        <taxon>Arthropoda</taxon>
        <taxon>Hexapoda</taxon>
        <taxon>Insecta</taxon>
        <taxon>Pterygota</taxon>
        <taxon>Neoptera</taxon>
        <taxon>Endopterygota</taxon>
        <taxon>Coleoptera</taxon>
        <taxon>Polyphaga</taxon>
        <taxon>Cucujiformia</taxon>
        <taxon>Chrysomeloidea</taxon>
        <taxon>Chrysomelidae</taxon>
        <taxon>Galerucinae</taxon>
        <taxon>Alticini</taxon>
        <taxon>Phyllotreta</taxon>
    </lineage>
</organism>
<evidence type="ECO:0000313" key="9">
    <source>
        <dbReference type="EMBL" id="CAH1186526.1"/>
    </source>
</evidence>
<keyword evidence="3" id="KW-0698">rRNA processing</keyword>
<dbReference type="InterPro" id="IPR011047">
    <property type="entry name" value="Quinoprotein_ADH-like_sf"/>
</dbReference>
<dbReference type="PANTHER" id="PTHR44215:SF1">
    <property type="entry name" value="WD REPEAT-CONTAINING PROTEIN 75"/>
    <property type="match status" value="1"/>
</dbReference>
<proteinExistence type="predicted"/>
<dbReference type="PANTHER" id="PTHR44215">
    <property type="entry name" value="WD REPEAT-CONTAINING PROTEIN 75"/>
    <property type="match status" value="1"/>
</dbReference>
<dbReference type="InterPro" id="IPR001680">
    <property type="entry name" value="WD40_rpt"/>
</dbReference>
<evidence type="ECO:0000256" key="3">
    <source>
        <dbReference type="ARBA" id="ARBA00022552"/>
    </source>
</evidence>
<keyword evidence="4" id="KW-0853">WD repeat</keyword>
<accession>A0A9P0E193</accession>
<feature type="domain" description="WD repeat-containing protein 75 second beta-propeller" evidence="8">
    <location>
        <begin position="322"/>
        <end position="643"/>
    </location>
</feature>
<evidence type="ECO:0000256" key="6">
    <source>
        <dbReference type="ARBA" id="ARBA00023163"/>
    </source>
</evidence>
<evidence type="ECO:0000259" key="8">
    <source>
        <dbReference type="Pfam" id="PF23769"/>
    </source>
</evidence>
<keyword evidence="6" id="KW-0804">Transcription</keyword>
<dbReference type="GO" id="GO:0032040">
    <property type="term" value="C:small-subunit processome"/>
    <property type="evidence" value="ECO:0007669"/>
    <property type="project" value="InterPro"/>
</dbReference>
<evidence type="ECO:0000256" key="5">
    <source>
        <dbReference type="ARBA" id="ARBA00022737"/>
    </source>
</evidence>
<gene>
    <name evidence="9" type="ORF">PHYEVI_LOCUS9661</name>
</gene>
<evidence type="ECO:0000313" key="10">
    <source>
        <dbReference type="Proteomes" id="UP001153712"/>
    </source>
</evidence>
<dbReference type="GO" id="GO:0003723">
    <property type="term" value="F:RNA binding"/>
    <property type="evidence" value="ECO:0007669"/>
    <property type="project" value="InterPro"/>
</dbReference>
<keyword evidence="7" id="KW-0539">Nucleus</keyword>
<protein>
    <recommendedName>
        <fullName evidence="8">WD repeat-containing protein 75 second beta-propeller domain-containing protein</fullName>
    </recommendedName>
</protein>
<sequence>MDLLVNYKGGGSFVKLPPQFSDDSQNVFVCSKNSILEYNTKTAKLLYEYKTSNRIIGYGYHSLDGLDALTACTENGEISTWKVLTHSKVVNKKLSLQNVQTFFILPSDEGNYKAVTSYTKGDTIHFALWSSKTNKIREYNLKLPIESKYFIDVQSEFFGVAVENEIYFVKINDFQQYYKRFIGNERVFTCIACHPVEEIILSGDNTGRVLKWQNLFSKKPNQSVFHWHTLPVNTVSFSHTGSYFYSGGGESVLVKWLLENVNEKKFVPRLPAQINHIKVSRNNLYVAVSTNDNAVRIFDNTLYQISLIQHLVLADHFDSGIVYDLRSRSLIMNGNQGHIQFYSPEFMSLVHSVDIVGQNRITNERGIVIANTEVKKVAISKNGLWFATVEERKDDELSSEIRLKFWRFEESKQEFHLNTSIEYPHEDSINSMLFAPVHKDDNLQCVTVGDDKKFKIWKVTETMVVTEKRLSWKCFSVGFYRNLPCNALSFSIDGSLFATGFKEILTLWTPDTCSLKSSLIYPLHKETIKHIHFGNESECHLLVTASDNTLNVWNILTLCMMWTVPLKVSHLIADSLSSNMAVITRTKRVYVFSPNSSQPLYTNEKILQEFGSIKACNFIPSRNINDLRLNWYQRTQLYFITSENELYCLRDEEVLPGILPSELNEDQALYEKVSPQVKVGSIKSIEAQKHLYMKDPSHRAFKTVRICCILVKICLTLFFF</sequence>
<dbReference type="GO" id="GO:0045943">
    <property type="term" value="P:positive regulation of transcription by RNA polymerase I"/>
    <property type="evidence" value="ECO:0007669"/>
    <property type="project" value="InterPro"/>
</dbReference>
<dbReference type="Pfam" id="PF23769">
    <property type="entry name" value="Beta-prop_WDR75_2nd"/>
    <property type="match status" value="1"/>
</dbReference>
<dbReference type="AlphaFoldDB" id="A0A9P0E193"/>
<dbReference type="SMART" id="SM00320">
    <property type="entry name" value="WD40"/>
    <property type="match status" value="6"/>
</dbReference>
<dbReference type="Gene3D" id="2.130.10.10">
    <property type="entry name" value="YVTN repeat-like/Quinoprotein amine dehydrogenase"/>
    <property type="match status" value="2"/>
</dbReference>
<dbReference type="EMBL" id="OU900099">
    <property type="protein sequence ID" value="CAH1186526.1"/>
    <property type="molecule type" value="Genomic_DNA"/>
</dbReference>
<keyword evidence="2" id="KW-0690">Ribosome biogenesis</keyword>
<dbReference type="Proteomes" id="UP001153712">
    <property type="component" value="Chromosome 6"/>
</dbReference>
<dbReference type="InterPro" id="IPR015943">
    <property type="entry name" value="WD40/YVTN_repeat-like_dom_sf"/>
</dbReference>
<keyword evidence="5" id="KW-0677">Repeat</keyword>
<evidence type="ECO:0000256" key="2">
    <source>
        <dbReference type="ARBA" id="ARBA00022517"/>
    </source>
</evidence>
<dbReference type="OrthoDB" id="4096at2759"/>
<comment type="subcellular location">
    <subcellularLocation>
        <location evidence="1">Nucleus</location>
        <location evidence="1">Nucleolus</location>
    </subcellularLocation>
</comment>
<dbReference type="GO" id="GO:2000234">
    <property type="term" value="P:positive regulation of rRNA processing"/>
    <property type="evidence" value="ECO:0007669"/>
    <property type="project" value="TreeGrafter"/>
</dbReference>
<dbReference type="InterPro" id="IPR057644">
    <property type="entry name" value="Beta-prop_WDR75_2nd"/>
</dbReference>
<dbReference type="InterPro" id="IPR053826">
    <property type="entry name" value="WDR75"/>
</dbReference>
<evidence type="ECO:0000256" key="7">
    <source>
        <dbReference type="ARBA" id="ARBA00023242"/>
    </source>
</evidence>
<dbReference type="SUPFAM" id="SSF50998">
    <property type="entry name" value="Quinoprotein alcohol dehydrogenase-like"/>
    <property type="match status" value="2"/>
</dbReference>
<dbReference type="GO" id="GO:0006364">
    <property type="term" value="P:rRNA processing"/>
    <property type="evidence" value="ECO:0007669"/>
    <property type="project" value="UniProtKB-KW"/>
</dbReference>
<keyword evidence="10" id="KW-1185">Reference proteome</keyword>
<evidence type="ECO:0000256" key="4">
    <source>
        <dbReference type="ARBA" id="ARBA00022574"/>
    </source>
</evidence>
<name>A0A9P0E193_PHYSR</name>
<dbReference type="Pfam" id="PF23869">
    <property type="entry name" value="Beta-prop_WDR75_1st"/>
    <property type="match status" value="1"/>
</dbReference>
<evidence type="ECO:0000256" key="1">
    <source>
        <dbReference type="ARBA" id="ARBA00004604"/>
    </source>
</evidence>
<reference evidence="9" key="1">
    <citation type="submission" date="2022-01" db="EMBL/GenBank/DDBJ databases">
        <authorList>
            <person name="King R."/>
        </authorList>
    </citation>
    <scope>NUCLEOTIDE SEQUENCE</scope>
</reference>